<dbReference type="AlphaFoldDB" id="A0A2M7VHU6"/>
<dbReference type="Proteomes" id="UP000229364">
    <property type="component" value="Unassembled WGS sequence"/>
</dbReference>
<feature type="non-terminal residue" evidence="1">
    <location>
        <position position="256"/>
    </location>
</feature>
<dbReference type="CDD" id="cd02440">
    <property type="entry name" value="AdoMet_MTases"/>
    <property type="match status" value="1"/>
</dbReference>
<accession>A0A2M7VHU6</accession>
<sequence>MAIKNPLTGSVNIEPERSIKTDTIIKSWAVDDIDVNRFFAGLDSIKLYRCLDTDYKFYYPFNLAGDNQFYKDLQKFSWYYMDWKWEYDKALAFIKPGDKILEIGCGQGDFIAKLKKNGATCVGLEFNDAALAMCEKKGLNVKNETIQKHAAGNREKYDIVCSFQVMEHIAEIGNAIRASLAVLKTGGKLIISVPNNLGFLRHDKFNRFNMPPHHMGRWDETSLKNLEKIFDINLSEIIFEPLQTYHYRYYYNAVIG</sequence>
<evidence type="ECO:0000313" key="1">
    <source>
        <dbReference type="EMBL" id="PJA01412.1"/>
    </source>
</evidence>
<name>A0A2M7VHU6_9BACT</name>
<dbReference type="PANTHER" id="PTHR43861">
    <property type="entry name" value="TRANS-ACONITATE 2-METHYLTRANSFERASE-RELATED"/>
    <property type="match status" value="1"/>
</dbReference>
<evidence type="ECO:0000313" key="2">
    <source>
        <dbReference type="Proteomes" id="UP000229364"/>
    </source>
</evidence>
<dbReference type="InterPro" id="IPR029063">
    <property type="entry name" value="SAM-dependent_MTases_sf"/>
</dbReference>
<proteinExistence type="predicted"/>
<reference evidence="2" key="1">
    <citation type="submission" date="2017-09" db="EMBL/GenBank/DDBJ databases">
        <title>Depth-based differentiation of microbial function through sediment-hosted aquifers and enrichment of novel symbionts in the deep terrestrial subsurface.</title>
        <authorList>
            <person name="Probst A.J."/>
            <person name="Ladd B."/>
            <person name="Jarett J.K."/>
            <person name="Geller-Mcgrath D.E."/>
            <person name="Sieber C.M.K."/>
            <person name="Emerson J.B."/>
            <person name="Anantharaman K."/>
            <person name="Thomas B.C."/>
            <person name="Malmstrom R."/>
            <person name="Stieglmeier M."/>
            <person name="Klingl A."/>
            <person name="Woyke T."/>
            <person name="Ryan C.M."/>
            <person name="Banfield J.F."/>
        </authorList>
    </citation>
    <scope>NUCLEOTIDE SEQUENCE [LARGE SCALE GENOMIC DNA]</scope>
</reference>
<protein>
    <recommendedName>
        <fullName evidence="3">Class I SAM-dependent methyltransferase</fullName>
    </recommendedName>
</protein>
<dbReference type="Gene3D" id="3.40.50.150">
    <property type="entry name" value="Vaccinia Virus protein VP39"/>
    <property type="match status" value="1"/>
</dbReference>
<comment type="caution">
    <text evidence="1">The sequence shown here is derived from an EMBL/GenBank/DDBJ whole genome shotgun (WGS) entry which is preliminary data.</text>
</comment>
<evidence type="ECO:0008006" key="3">
    <source>
        <dbReference type="Google" id="ProtNLM"/>
    </source>
</evidence>
<dbReference type="EMBL" id="PFPR01000071">
    <property type="protein sequence ID" value="PJA01412.1"/>
    <property type="molecule type" value="Genomic_DNA"/>
</dbReference>
<dbReference type="SUPFAM" id="SSF53335">
    <property type="entry name" value="S-adenosyl-L-methionine-dependent methyltransferases"/>
    <property type="match status" value="1"/>
</dbReference>
<gene>
    <name evidence="1" type="ORF">COX74_02845</name>
</gene>
<dbReference type="Pfam" id="PF13489">
    <property type="entry name" value="Methyltransf_23"/>
    <property type="match status" value="1"/>
</dbReference>
<organism evidence="1 2">
    <name type="scientific">bacterium (Candidatus Gribaldobacteria) CG_4_10_14_0_2_um_filter_41_16</name>
    <dbReference type="NCBI Taxonomy" id="2014265"/>
    <lineage>
        <taxon>Bacteria</taxon>
        <taxon>Candidatus Gribaldobacteria</taxon>
    </lineage>
</organism>